<keyword evidence="1" id="KW-1133">Transmembrane helix</keyword>
<keyword evidence="1" id="KW-0812">Transmembrane</keyword>
<sequence>MQNHVVTVIILILALALYFAGYSGAGNLAFIVGGLFELWFWIRLLGEKTPKSAKPPGKC</sequence>
<accession>A0A177MJ39</accession>
<protein>
    <submittedName>
        <fullName evidence="2">Uncharacterized protein</fullName>
    </submittedName>
</protein>
<gene>
    <name evidence="2" type="ORF">A1332_12900</name>
</gene>
<feature type="transmembrane region" description="Helical" evidence="1">
    <location>
        <begin position="28"/>
        <end position="46"/>
    </location>
</feature>
<organism evidence="2 3">
    <name type="scientific">Methylomonas methanica</name>
    <dbReference type="NCBI Taxonomy" id="421"/>
    <lineage>
        <taxon>Bacteria</taxon>
        <taxon>Pseudomonadati</taxon>
        <taxon>Pseudomonadota</taxon>
        <taxon>Gammaproteobacteria</taxon>
        <taxon>Methylococcales</taxon>
        <taxon>Methylococcaceae</taxon>
        <taxon>Methylomonas</taxon>
    </lineage>
</organism>
<feature type="transmembrane region" description="Helical" evidence="1">
    <location>
        <begin position="5"/>
        <end position="22"/>
    </location>
</feature>
<reference evidence="2 3" key="1">
    <citation type="submission" date="2016-03" db="EMBL/GenBank/DDBJ databases">
        <authorList>
            <person name="Ploux O."/>
        </authorList>
    </citation>
    <scope>NUCLEOTIDE SEQUENCE [LARGE SCALE GENOMIC DNA]</scope>
    <source>
        <strain evidence="2 3">R-45363</strain>
    </source>
</reference>
<name>A0A177MJ39_METMH</name>
<comment type="caution">
    <text evidence="2">The sequence shown here is derived from an EMBL/GenBank/DDBJ whole genome shotgun (WGS) entry which is preliminary data.</text>
</comment>
<evidence type="ECO:0000313" key="2">
    <source>
        <dbReference type="EMBL" id="OAI05454.1"/>
    </source>
</evidence>
<keyword evidence="1" id="KW-0472">Membrane</keyword>
<evidence type="ECO:0000256" key="1">
    <source>
        <dbReference type="SAM" id="Phobius"/>
    </source>
</evidence>
<proteinExistence type="predicted"/>
<dbReference type="OrthoDB" id="9882210at2"/>
<evidence type="ECO:0000313" key="3">
    <source>
        <dbReference type="Proteomes" id="UP000078090"/>
    </source>
</evidence>
<dbReference type="EMBL" id="LUUG01000064">
    <property type="protein sequence ID" value="OAI05454.1"/>
    <property type="molecule type" value="Genomic_DNA"/>
</dbReference>
<dbReference type="Proteomes" id="UP000078090">
    <property type="component" value="Unassembled WGS sequence"/>
</dbReference>
<dbReference type="RefSeq" id="WP_064008357.1">
    <property type="nucleotide sequence ID" value="NZ_LUUG01000064.1"/>
</dbReference>
<dbReference type="AlphaFoldDB" id="A0A177MJ39"/>